<evidence type="ECO:0000256" key="1">
    <source>
        <dbReference type="ARBA" id="ARBA00004251"/>
    </source>
</evidence>
<keyword evidence="6 13" id="KW-0732">Signal</keyword>
<evidence type="ECO:0000256" key="4">
    <source>
        <dbReference type="ARBA" id="ARBA00022614"/>
    </source>
</evidence>
<evidence type="ECO:0000256" key="8">
    <source>
        <dbReference type="ARBA" id="ARBA00022989"/>
    </source>
</evidence>
<dbReference type="InterPro" id="IPR013210">
    <property type="entry name" value="LRR_N_plant-typ"/>
</dbReference>
<feature type="signal peptide" evidence="13">
    <location>
        <begin position="1"/>
        <end position="23"/>
    </location>
</feature>
<keyword evidence="9 12" id="KW-0472">Membrane</keyword>
<feature type="chain" id="PRO_5002863931" evidence="13">
    <location>
        <begin position="24"/>
        <end position="1045"/>
    </location>
</feature>
<dbReference type="Gene3D" id="3.80.10.10">
    <property type="entry name" value="Ribonuclease Inhibitor"/>
    <property type="match status" value="5"/>
</dbReference>
<dbReference type="SMR" id="B7SWJ0"/>
<reference evidence="15" key="2">
    <citation type="journal article" date="2009" name="Genome">
        <title>HcrVf paralogs are present on linkage groups 1 and 6 of Malus.</title>
        <authorList>
            <person name="Broggini G.A."/>
            <person name="Galli P."/>
            <person name="Parravicini G."/>
            <person name="Gianfranceschi L."/>
            <person name="Gessler C."/>
            <person name="Patocchi A."/>
        </authorList>
    </citation>
    <scope>NUCLEOTIDE SEQUENCE</scope>
</reference>
<dbReference type="GO" id="GO:0005886">
    <property type="term" value="C:plasma membrane"/>
    <property type="evidence" value="ECO:0007669"/>
    <property type="project" value="UniProtKB-SubCell"/>
</dbReference>
<proteinExistence type="inferred from homology"/>
<dbReference type="SMART" id="SM00369">
    <property type="entry name" value="LRR_TYP"/>
    <property type="match status" value="11"/>
</dbReference>
<evidence type="ECO:0000259" key="14">
    <source>
        <dbReference type="Pfam" id="PF08263"/>
    </source>
</evidence>
<evidence type="ECO:0000256" key="2">
    <source>
        <dbReference type="ARBA" id="ARBA00009592"/>
    </source>
</evidence>
<keyword evidence="10" id="KW-0675">Receptor</keyword>
<protein>
    <submittedName>
        <fullName evidence="15">M18S-3Ap</fullName>
    </submittedName>
</protein>
<evidence type="ECO:0000256" key="13">
    <source>
        <dbReference type="SAM" id="SignalP"/>
    </source>
</evidence>
<comment type="subcellular location">
    <subcellularLocation>
        <location evidence="1">Cell membrane</location>
        <topology evidence="1">Single-pass type I membrane protein</topology>
    </subcellularLocation>
</comment>
<feature type="transmembrane region" description="Helical" evidence="12">
    <location>
        <begin position="996"/>
        <end position="1018"/>
    </location>
</feature>
<dbReference type="InterPro" id="IPR046956">
    <property type="entry name" value="RLP23-like"/>
</dbReference>
<evidence type="ECO:0000256" key="3">
    <source>
        <dbReference type="ARBA" id="ARBA00022475"/>
    </source>
</evidence>
<organism evidence="15">
    <name type="scientific">Malus floribunda</name>
    <dbReference type="NCBI Taxonomy" id="138912"/>
    <lineage>
        <taxon>Eukaryota</taxon>
        <taxon>Viridiplantae</taxon>
        <taxon>Streptophyta</taxon>
        <taxon>Embryophyta</taxon>
        <taxon>Tracheophyta</taxon>
        <taxon>Spermatophyta</taxon>
        <taxon>Magnoliopsida</taxon>
        <taxon>eudicotyledons</taxon>
        <taxon>Gunneridae</taxon>
        <taxon>Pentapetalae</taxon>
        <taxon>rosids</taxon>
        <taxon>fabids</taxon>
        <taxon>Rosales</taxon>
        <taxon>Rosaceae</taxon>
        <taxon>Amygdaloideae</taxon>
        <taxon>Maleae</taxon>
        <taxon>Malus</taxon>
    </lineage>
</organism>
<dbReference type="AlphaFoldDB" id="B7SWJ0"/>
<evidence type="ECO:0000256" key="7">
    <source>
        <dbReference type="ARBA" id="ARBA00022737"/>
    </source>
</evidence>
<keyword evidence="4" id="KW-0433">Leucine-rich repeat</keyword>
<dbReference type="PANTHER" id="PTHR48063">
    <property type="entry name" value="LRR RECEPTOR-LIKE KINASE"/>
    <property type="match status" value="1"/>
</dbReference>
<accession>B7SWJ0</accession>
<keyword evidence="5 12" id="KW-0812">Transmembrane</keyword>
<dbReference type="SUPFAM" id="SSF52047">
    <property type="entry name" value="RNI-like"/>
    <property type="match status" value="1"/>
</dbReference>
<dbReference type="SUPFAM" id="SSF52058">
    <property type="entry name" value="L domain-like"/>
    <property type="match status" value="2"/>
</dbReference>
<dbReference type="Pfam" id="PF08263">
    <property type="entry name" value="LRRNT_2"/>
    <property type="match status" value="1"/>
</dbReference>
<dbReference type="SMART" id="SM00365">
    <property type="entry name" value="LRR_SD22"/>
    <property type="match status" value="6"/>
</dbReference>
<name>B7SWJ0_9ROSA</name>
<evidence type="ECO:0000256" key="9">
    <source>
        <dbReference type="ARBA" id="ARBA00023136"/>
    </source>
</evidence>
<reference evidence="15" key="1">
    <citation type="submission" date="2008-06" db="EMBL/GenBank/DDBJ databases">
        <authorList>
            <person name="Broggini G.A.L."/>
            <person name="Galli P."/>
            <person name="Parravicini G."/>
            <person name="Gianfranceschi L."/>
            <person name="Gessler C."/>
            <person name="Patocchi A."/>
        </authorList>
    </citation>
    <scope>NUCLEOTIDE SEQUENCE</scope>
</reference>
<dbReference type="EMBL" id="EU794450">
    <property type="protein sequence ID" value="ACJ03066.1"/>
    <property type="molecule type" value="Genomic_DNA"/>
</dbReference>
<evidence type="ECO:0000256" key="11">
    <source>
        <dbReference type="ARBA" id="ARBA00023180"/>
    </source>
</evidence>
<evidence type="ECO:0000256" key="6">
    <source>
        <dbReference type="ARBA" id="ARBA00022729"/>
    </source>
</evidence>
<dbReference type="PANTHER" id="PTHR48063:SF112">
    <property type="entry name" value="RECEPTOR LIKE PROTEIN 30-LIKE"/>
    <property type="match status" value="1"/>
</dbReference>
<keyword evidence="8 12" id="KW-1133">Transmembrane helix</keyword>
<evidence type="ECO:0000256" key="5">
    <source>
        <dbReference type="ARBA" id="ARBA00022692"/>
    </source>
</evidence>
<dbReference type="FunFam" id="3.80.10.10:FF:000111">
    <property type="entry name" value="LRR receptor-like serine/threonine-protein kinase ERECTA"/>
    <property type="match status" value="1"/>
</dbReference>
<comment type="similarity">
    <text evidence="2">Belongs to the RLP family.</text>
</comment>
<dbReference type="Pfam" id="PF13855">
    <property type="entry name" value="LRR_8"/>
    <property type="match status" value="4"/>
</dbReference>
<dbReference type="InterPro" id="IPR032675">
    <property type="entry name" value="LRR_dom_sf"/>
</dbReference>
<feature type="domain" description="Leucine-rich repeat-containing N-terminal plant-type" evidence="14">
    <location>
        <begin position="40"/>
        <end position="79"/>
    </location>
</feature>
<keyword evidence="7" id="KW-0677">Repeat</keyword>
<dbReference type="InterPro" id="IPR003591">
    <property type="entry name" value="Leu-rich_rpt_typical-subtyp"/>
</dbReference>
<evidence type="ECO:0000256" key="12">
    <source>
        <dbReference type="SAM" id="Phobius"/>
    </source>
</evidence>
<dbReference type="PROSITE" id="PS51450">
    <property type="entry name" value="LRR"/>
    <property type="match status" value="1"/>
</dbReference>
<evidence type="ECO:0000256" key="10">
    <source>
        <dbReference type="ARBA" id="ARBA00023170"/>
    </source>
</evidence>
<dbReference type="InterPro" id="IPR001611">
    <property type="entry name" value="Leu-rich_rpt"/>
</dbReference>
<dbReference type="Pfam" id="PF00560">
    <property type="entry name" value="LRR_1"/>
    <property type="match status" value="5"/>
</dbReference>
<keyword evidence="11" id="KW-0325">Glycoprotein</keyword>
<sequence length="1045" mass="116845">MERSMRVVLLLIRFLAIATITFSIGLSNGNPGWPPLCKESERQALLMFKQDLNDPANQLASWVAEEGSDCCSWTRVVCDHMTGHIQELHLDGSYFHPYSDPFDLDSDSCFSGKINPSLLSLKHLNYLDLSNNNFQGTQIPSFFGSMTSLTHLNLAYSEFYGIIPHKLGNLSSLRYLNLSSSNGFNLKVENLQWISGLSLLKHLDLSFVNLSKASDWLQVTNMLPSLVELDMSNCQLHQITPLPTTNFTSLVVLDLSGNRFNSLMPMWVFSIKNLVSLRLIYCWFQGPIPSISQNITSLREIDLSLNSISLDPIPKWLFNQKDLALSLESNQLTGQLPSSIQNMTGLKVLNLGSNDFNSTIPEWLYSLNNLESLLLSSNALRGEISSSIGNMTSLVNLHLDNNLLEGKIPNSLGHLCKLKDLDLSKNHFTVQRPSVIFESLSRCGPNGIKSLSLRYTNISGPIPMSLGNLSSLEKLDISGNQFNGTFTEVIGQLKMLTDLDISNNSLEDAVSEVSFSNLTKLKHFIANGNSFTLKTSRDWVPPFQLEILQLDSWHLGPEWPMWLRTQTQLTRLSLSCTGISSTVPTWFWNLTSKVRYLNLSHNQLYGQIQNIVAGPMSVVDLSSNHFTGALPIVPTSLFWLDLSNSSFSGSVFHFFCDRPDEPRQLHFLHLGNNLLSGKVPDCWMSWQYLSFLNLENNNLTGNVPMSMGYLDWLESLHLRNNHLYGELPHSLQNCTRLSVVDLGENGFSGSIPIWIGKSLSELQILNLRSNKFEGDIPNEVCYLTSLQILDLAHNKLSGMIPRCFHNLSAMADFSESRDASVYVILNGISVPLSVTAKAILVTKGREMEYGKILKFVKFMDLSCNFMYGEIPEELTDLLALKSLNLSNNHFTGRIPSKIGNMAQLESLDFSMNQLDGEIPQSMTNLTFLSHLNLSNNNLTGRIPKSTQLQSLDQSSFVGNELCGAPLNKNCSENGVIPPPTVEHDGGGGYNLLEDEWFYVSLGVGFFTGFWIVLGSLLVNMPWSILLSQLLNRIVLKMYHVIVEYV</sequence>
<keyword evidence="3" id="KW-1003">Cell membrane</keyword>
<dbReference type="PRINTS" id="PR00019">
    <property type="entry name" value="LEURICHRPT"/>
</dbReference>
<evidence type="ECO:0000313" key="15">
    <source>
        <dbReference type="EMBL" id="ACJ03066.1"/>
    </source>
</evidence>
<dbReference type="FunFam" id="3.80.10.10:FF:000095">
    <property type="entry name" value="LRR receptor-like serine/threonine-protein kinase GSO1"/>
    <property type="match status" value="2"/>
</dbReference>